<organism evidence="2 3">
    <name type="scientific">Rehmannia glutinosa</name>
    <name type="common">Chinese foxglove</name>
    <dbReference type="NCBI Taxonomy" id="99300"/>
    <lineage>
        <taxon>Eukaryota</taxon>
        <taxon>Viridiplantae</taxon>
        <taxon>Streptophyta</taxon>
        <taxon>Embryophyta</taxon>
        <taxon>Tracheophyta</taxon>
        <taxon>Spermatophyta</taxon>
        <taxon>Magnoliopsida</taxon>
        <taxon>eudicotyledons</taxon>
        <taxon>Gunneridae</taxon>
        <taxon>Pentapetalae</taxon>
        <taxon>asterids</taxon>
        <taxon>lamiids</taxon>
        <taxon>Lamiales</taxon>
        <taxon>Orobanchaceae</taxon>
        <taxon>Rehmannieae</taxon>
        <taxon>Rehmannia</taxon>
    </lineage>
</organism>
<name>A0ABR0WI49_REHGL</name>
<accession>A0ABR0WI49</accession>
<dbReference type="InterPro" id="IPR004158">
    <property type="entry name" value="DUF247_pln"/>
</dbReference>
<keyword evidence="3" id="KW-1185">Reference proteome</keyword>
<evidence type="ECO:0000313" key="2">
    <source>
        <dbReference type="EMBL" id="KAK6145815.1"/>
    </source>
</evidence>
<protein>
    <submittedName>
        <fullName evidence="2">Uncharacterized protein</fullName>
    </submittedName>
</protein>
<reference evidence="2 3" key="1">
    <citation type="journal article" date="2021" name="Comput. Struct. Biotechnol. J.">
        <title>De novo genome assembly of the potent medicinal plant Rehmannia glutinosa using nanopore technology.</title>
        <authorList>
            <person name="Ma L."/>
            <person name="Dong C."/>
            <person name="Song C."/>
            <person name="Wang X."/>
            <person name="Zheng X."/>
            <person name="Niu Y."/>
            <person name="Chen S."/>
            <person name="Feng W."/>
        </authorList>
    </citation>
    <scope>NUCLEOTIDE SEQUENCE [LARGE SCALE GENOMIC DNA]</scope>
    <source>
        <strain evidence="2">DH-2019</strain>
    </source>
</reference>
<comment type="caution">
    <text evidence="2">The sequence shown here is derived from an EMBL/GenBank/DDBJ whole genome shotgun (WGS) entry which is preliminary data.</text>
</comment>
<keyword evidence="1" id="KW-0812">Transmembrane</keyword>
<keyword evidence="1" id="KW-0472">Membrane</keyword>
<keyword evidence="1" id="KW-1133">Transmembrane helix</keyword>
<dbReference type="Pfam" id="PF03140">
    <property type="entry name" value="DUF247"/>
    <property type="match status" value="1"/>
</dbReference>
<dbReference type="Proteomes" id="UP001318860">
    <property type="component" value="Unassembled WGS sequence"/>
</dbReference>
<dbReference type="EMBL" id="JABTTQ020000011">
    <property type="protein sequence ID" value="KAK6145815.1"/>
    <property type="molecule type" value="Genomic_DNA"/>
</dbReference>
<dbReference type="PANTHER" id="PTHR31170:SF25">
    <property type="entry name" value="BNAA09G04570D PROTEIN"/>
    <property type="match status" value="1"/>
</dbReference>
<evidence type="ECO:0000256" key="1">
    <source>
        <dbReference type="SAM" id="Phobius"/>
    </source>
</evidence>
<feature type="transmembrane region" description="Helical" evidence="1">
    <location>
        <begin position="445"/>
        <end position="468"/>
    </location>
</feature>
<dbReference type="PANTHER" id="PTHR31170">
    <property type="entry name" value="BNAC04G53230D PROTEIN"/>
    <property type="match status" value="1"/>
</dbReference>
<gene>
    <name evidence="2" type="ORF">DH2020_019684</name>
</gene>
<evidence type="ECO:0000313" key="3">
    <source>
        <dbReference type="Proteomes" id="UP001318860"/>
    </source>
</evidence>
<proteinExistence type="predicted"/>
<sequence>MGNLSISTHLDNKSRKEVLFSDDADEEKQPSPTTHVSVDILSEDHQSMIVDSRCRVLHRVPPQVCERKKHIYDPVVLSLGPYHHGKPRFQQVERLKDEVLGMMLDSKDKDLYLSKIRERIFEIRDFYGGLTINEYDNETLSEMMLRDGCFVLYYMEICSGDEEKDNHIVRSLGLSRVAFMFRDFFMLENQIPLWVVKLFIGSIYNEEDQCEAFLYKFLSEMNFGDDRLTRIPWEEQEPLHLLEAHRTTLIKGESISTTTIEVPSMSHRRTFRFRWGRKKAYQSSLFETVNSQFRSVTDLKAKSIHFGPSSNCLTDIRFNSHPFYGKLQLPIWFVTNNSKVFFSNLIAFEMSPETDTDFAVISYVNFMKSLLEEPKDVKELREKKILFSCLANDEEVVKMFKEMDTYGMDNIGIFQDVKKRIDEHCDSRGKTWKAKLIYTYFRNPWNAIALLAAIFLLCLTFLQTYYTIHPPIQG</sequence>